<evidence type="ECO:0000256" key="3">
    <source>
        <dbReference type="ARBA" id="ARBA00022475"/>
    </source>
</evidence>
<proteinExistence type="predicted"/>
<evidence type="ECO:0000256" key="2">
    <source>
        <dbReference type="ARBA" id="ARBA00022448"/>
    </source>
</evidence>
<keyword evidence="8 11" id="KW-1133">Transmembrane helix</keyword>
<keyword evidence="9" id="KW-0408">Iron</keyword>
<feature type="transmembrane region" description="Helical" evidence="11">
    <location>
        <begin position="258"/>
        <end position="282"/>
    </location>
</feature>
<feature type="transmembrane region" description="Helical" evidence="11">
    <location>
        <begin position="169"/>
        <end position="191"/>
    </location>
</feature>
<comment type="subcellular location">
    <subcellularLocation>
        <location evidence="1">Cell membrane</location>
        <topology evidence="1">Multi-pass membrane protein</topology>
    </subcellularLocation>
</comment>
<keyword evidence="5 11" id="KW-0812">Transmembrane</keyword>
<feature type="transmembrane region" description="Helical" evidence="11">
    <location>
        <begin position="119"/>
        <end position="138"/>
    </location>
</feature>
<dbReference type="AlphaFoldDB" id="A0A6J7G4I1"/>
<reference evidence="12" key="1">
    <citation type="submission" date="2020-05" db="EMBL/GenBank/DDBJ databases">
        <authorList>
            <person name="Chiriac C."/>
            <person name="Salcher M."/>
            <person name="Ghai R."/>
            <person name="Kavagutti S V."/>
        </authorList>
    </citation>
    <scope>NUCLEOTIDE SEQUENCE</scope>
</reference>
<dbReference type="GO" id="GO:0046872">
    <property type="term" value="F:metal ion binding"/>
    <property type="evidence" value="ECO:0007669"/>
    <property type="project" value="UniProtKB-KW"/>
</dbReference>
<evidence type="ECO:0000256" key="1">
    <source>
        <dbReference type="ARBA" id="ARBA00004651"/>
    </source>
</evidence>
<evidence type="ECO:0000256" key="11">
    <source>
        <dbReference type="SAM" id="Phobius"/>
    </source>
</evidence>
<dbReference type="InterPro" id="IPR003317">
    <property type="entry name" value="Cyt-d_oxidase_su2"/>
</dbReference>
<name>A0A6J7G4I1_9ZZZZ</name>
<dbReference type="NCBIfam" id="TIGR00203">
    <property type="entry name" value="cydB"/>
    <property type="match status" value="1"/>
</dbReference>
<keyword evidence="3" id="KW-1003">Cell membrane</keyword>
<dbReference type="GO" id="GO:0016682">
    <property type="term" value="F:oxidoreductase activity, acting on diphenols and related substances as donors, oxygen as acceptor"/>
    <property type="evidence" value="ECO:0007669"/>
    <property type="project" value="TreeGrafter"/>
</dbReference>
<evidence type="ECO:0000256" key="4">
    <source>
        <dbReference type="ARBA" id="ARBA00022617"/>
    </source>
</evidence>
<dbReference type="Pfam" id="PF02322">
    <property type="entry name" value="Cyt_bd_oxida_II"/>
    <property type="match status" value="1"/>
</dbReference>
<evidence type="ECO:0000256" key="8">
    <source>
        <dbReference type="ARBA" id="ARBA00022989"/>
    </source>
</evidence>
<evidence type="ECO:0000256" key="10">
    <source>
        <dbReference type="ARBA" id="ARBA00023136"/>
    </source>
</evidence>
<protein>
    <submittedName>
        <fullName evidence="12">Unannotated protein</fullName>
    </submittedName>
</protein>
<evidence type="ECO:0000313" key="12">
    <source>
        <dbReference type="EMBL" id="CAB4902807.1"/>
    </source>
</evidence>
<dbReference type="PANTHER" id="PTHR43141">
    <property type="entry name" value="CYTOCHROME BD2 SUBUNIT II"/>
    <property type="match status" value="1"/>
</dbReference>
<accession>A0A6J7G4I1</accession>
<dbReference type="PIRSF" id="PIRSF000267">
    <property type="entry name" value="Cyt_oxidse_sub2"/>
    <property type="match status" value="1"/>
</dbReference>
<dbReference type="GO" id="GO:0070069">
    <property type="term" value="C:cytochrome complex"/>
    <property type="evidence" value="ECO:0007669"/>
    <property type="project" value="TreeGrafter"/>
</dbReference>
<keyword evidence="6" id="KW-0479">Metal-binding</keyword>
<dbReference type="GO" id="GO:0005886">
    <property type="term" value="C:plasma membrane"/>
    <property type="evidence" value="ECO:0007669"/>
    <property type="project" value="UniProtKB-SubCell"/>
</dbReference>
<dbReference type="GO" id="GO:0019646">
    <property type="term" value="P:aerobic electron transport chain"/>
    <property type="evidence" value="ECO:0007669"/>
    <property type="project" value="TreeGrafter"/>
</dbReference>
<feature type="transmembrane region" description="Helical" evidence="11">
    <location>
        <begin position="229"/>
        <end position="246"/>
    </location>
</feature>
<organism evidence="12">
    <name type="scientific">freshwater metagenome</name>
    <dbReference type="NCBI Taxonomy" id="449393"/>
    <lineage>
        <taxon>unclassified sequences</taxon>
        <taxon>metagenomes</taxon>
        <taxon>ecological metagenomes</taxon>
    </lineage>
</organism>
<feature type="transmembrane region" description="Helical" evidence="11">
    <location>
        <begin position="203"/>
        <end position="223"/>
    </location>
</feature>
<keyword evidence="4" id="KW-0349">Heme</keyword>
<feature type="transmembrane region" description="Helical" evidence="11">
    <location>
        <begin position="81"/>
        <end position="99"/>
    </location>
</feature>
<dbReference type="EMBL" id="CAFBMC010000056">
    <property type="protein sequence ID" value="CAB4902807.1"/>
    <property type="molecule type" value="Genomic_DNA"/>
</dbReference>
<evidence type="ECO:0000256" key="5">
    <source>
        <dbReference type="ARBA" id="ARBA00022692"/>
    </source>
</evidence>
<sequence>MDLVTVWFILVAVLWIGYFVLDGFDLGVGMLLPIIGKSDVNRRVMVNTIGPVWDGNEVWLLVAGGATFAAFPLWYATLFSGYYLALFLILIGLILRGVAFEYRGKKDDATWRRNWDTAIVVGSVLPALLFGVAFGNIVGGSPIDSITNNVADASSFNFVGNFFDLLNPFSLVVGLMTLTIFATHGAIFLALKTSGPVREAARAAALRIGIVAAVFAVVALLWAQTFSERVLVTLPLVLIAAVLWLAGLSATLRNRDGWAFILSAATIVFAVAALFLGLYPNVMPSSIDPAFNLTVFNASSQSYTLTVMTVVALIMTPLVLLYQGWTYWVFRKRLTSEMIPS</sequence>
<evidence type="ECO:0000256" key="7">
    <source>
        <dbReference type="ARBA" id="ARBA00022982"/>
    </source>
</evidence>
<keyword evidence="10 11" id="KW-0472">Membrane</keyword>
<dbReference type="PANTHER" id="PTHR43141:SF5">
    <property type="entry name" value="CYTOCHROME BD-I UBIQUINOL OXIDASE SUBUNIT 2"/>
    <property type="match status" value="1"/>
</dbReference>
<feature type="transmembrane region" description="Helical" evidence="11">
    <location>
        <begin position="6"/>
        <end position="35"/>
    </location>
</feature>
<feature type="transmembrane region" description="Helical" evidence="11">
    <location>
        <begin position="302"/>
        <end position="322"/>
    </location>
</feature>
<dbReference type="GO" id="GO:0009055">
    <property type="term" value="F:electron transfer activity"/>
    <property type="evidence" value="ECO:0007669"/>
    <property type="project" value="TreeGrafter"/>
</dbReference>
<gene>
    <name evidence="12" type="ORF">UFOPK3495_01061</name>
</gene>
<evidence type="ECO:0000256" key="9">
    <source>
        <dbReference type="ARBA" id="ARBA00023004"/>
    </source>
</evidence>
<keyword evidence="7" id="KW-0249">Electron transport</keyword>
<keyword evidence="2" id="KW-0813">Transport</keyword>
<evidence type="ECO:0000256" key="6">
    <source>
        <dbReference type="ARBA" id="ARBA00022723"/>
    </source>
</evidence>